<gene>
    <name evidence="3" type="ordered locus">Nwi_1708</name>
</gene>
<dbReference type="GO" id="GO:0005886">
    <property type="term" value="C:plasma membrane"/>
    <property type="evidence" value="ECO:0007669"/>
    <property type="project" value="TreeGrafter"/>
</dbReference>
<dbReference type="PANTHER" id="PTHR30336">
    <property type="entry name" value="INNER MEMBRANE PROTEIN, PROBABLE PERMEASE"/>
    <property type="match status" value="1"/>
</dbReference>
<dbReference type="Proteomes" id="UP000002531">
    <property type="component" value="Chromosome"/>
</dbReference>
<dbReference type="GO" id="GO:0043164">
    <property type="term" value="P:Gram-negative-bacterium-type cell wall biogenesis"/>
    <property type="evidence" value="ECO:0007669"/>
    <property type="project" value="TreeGrafter"/>
</dbReference>
<dbReference type="InterPro" id="IPR014729">
    <property type="entry name" value="Rossmann-like_a/b/a_fold"/>
</dbReference>
<dbReference type="HOGENOM" id="CLU_053514_1_2_5"/>
<feature type="transmembrane region" description="Helical" evidence="1">
    <location>
        <begin position="20"/>
        <end position="42"/>
    </location>
</feature>
<dbReference type="CDD" id="cd06259">
    <property type="entry name" value="YdcF-like"/>
    <property type="match status" value="1"/>
</dbReference>
<dbReference type="KEGG" id="nwi:Nwi_1708"/>
<feature type="transmembrane region" description="Helical" evidence="1">
    <location>
        <begin position="54"/>
        <end position="78"/>
    </location>
</feature>
<dbReference type="Pfam" id="PF02698">
    <property type="entry name" value="DUF218"/>
    <property type="match status" value="1"/>
</dbReference>
<dbReference type="PANTHER" id="PTHR30336:SF4">
    <property type="entry name" value="ENVELOPE BIOGENESIS FACTOR ELYC"/>
    <property type="match status" value="1"/>
</dbReference>
<dbReference type="InterPro" id="IPR003848">
    <property type="entry name" value="DUF218"/>
</dbReference>
<keyword evidence="4" id="KW-1185">Reference proteome</keyword>
<keyword evidence="1" id="KW-0472">Membrane</keyword>
<dbReference type="GO" id="GO:0000270">
    <property type="term" value="P:peptidoglycan metabolic process"/>
    <property type="evidence" value="ECO:0007669"/>
    <property type="project" value="TreeGrafter"/>
</dbReference>
<evidence type="ECO:0000259" key="2">
    <source>
        <dbReference type="Pfam" id="PF02698"/>
    </source>
</evidence>
<protein>
    <recommendedName>
        <fullName evidence="2">DUF218 domain-containing protein</fullName>
    </recommendedName>
</protein>
<dbReference type="Gene3D" id="3.40.50.620">
    <property type="entry name" value="HUPs"/>
    <property type="match status" value="1"/>
</dbReference>
<organism evidence="3 4">
    <name type="scientific">Nitrobacter winogradskyi (strain ATCC 25391 / DSM 10237 / CIP 104748 / NCIMB 11846 / Nb-255)</name>
    <dbReference type="NCBI Taxonomy" id="323098"/>
    <lineage>
        <taxon>Bacteria</taxon>
        <taxon>Pseudomonadati</taxon>
        <taxon>Pseudomonadota</taxon>
        <taxon>Alphaproteobacteria</taxon>
        <taxon>Hyphomicrobiales</taxon>
        <taxon>Nitrobacteraceae</taxon>
        <taxon>Nitrobacter</taxon>
    </lineage>
</organism>
<keyword evidence="1" id="KW-1133">Transmembrane helix</keyword>
<feature type="domain" description="DUF218" evidence="2">
    <location>
        <begin position="95"/>
        <end position="262"/>
    </location>
</feature>
<name>Q3SRX2_NITWN</name>
<evidence type="ECO:0000256" key="1">
    <source>
        <dbReference type="SAM" id="Phobius"/>
    </source>
</evidence>
<evidence type="ECO:0000313" key="3">
    <source>
        <dbReference type="EMBL" id="ABA04969.1"/>
    </source>
</evidence>
<sequence length="280" mass="30937">MSRDFRLRIDRAADRMFFLLSKVVGFIVLPSNAIALICGLGLCLSLSRWRRAGVGLLMAGIAALLIFGYSPLGNVLLLTLSERFPAWQHDGRDPDGIIVLGGAVDADISVSRGAVETNASAERVIAALELARRFPKARIVYSGGAGNLIAGLRAEAPVMGRLFEQFGIPRERIVLETRSRTTDENARFTRELVKPESGERWLLVTSAYHMPRSVGVFRKAGFDVEPYPVDWRTRGWIDAWMPFDKLSAGLARADTAAHEWVGLLVYRMTGRSDAFFPGSR</sequence>
<keyword evidence="1" id="KW-0812">Transmembrane</keyword>
<dbReference type="EMBL" id="CP000115">
    <property type="protein sequence ID" value="ABA04969.1"/>
    <property type="molecule type" value="Genomic_DNA"/>
</dbReference>
<proteinExistence type="predicted"/>
<dbReference type="AlphaFoldDB" id="Q3SRX2"/>
<evidence type="ECO:0000313" key="4">
    <source>
        <dbReference type="Proteomes" id="UP000002531"/>
    </source>
</evidence>
<dbReference type="STRING" id="323098.Nwi_1708"/>
<dbReference type="eggNOG" id="COG1434">
    <property type="taxonomic scope" value="Bacteria"/>
</dbReference>
<accession>Q3SRX2</accession>
<dbReference type="InterPro" id="IPR051599">
    <property type="entry name" value="Cell_Envelope_Assoc"/>
</dbReference>
<reference evidence="3 4" key="1">
    <citation type="journal article" date="2006" name="Appl. Environ. Microbiol.">
        <title>Genome sequence of the chemolithoautotrophic nitrite-oxidizing bacterium Nitrobacter winogradskyi Nb-255.</title>
        <authorList>
            <person name="Starkenburg S.R."/>
            <person name="Chain P.S."/>
            <person name="Sayavedra-Soto L.A."/>
            <person name="Hauser L."/>
            <person name="Land M.L."/>
            <person name="Larimer F.W."/>
            <person name="Malfatti S.A."/>
            <person name="Klotz M.G."/>
            <person name="Bottomley P.J."/>
            <person name="Arp D.J."/>
            <person name="Hickey W.J."/>
        </authorList>
    </citation>
    <scope>NUCLEOTIDE SEQUENCE [LARGE SCALE GENOMIC DNA]</scope>
    <source>
        <strain evidence="4">ATCC 25391 / DSM 10237 / CIP 104748 / NCIMB 11846 / Nb-255</strain>
    </source>
</reference>